<keyword evidence="2 7" id="KW-0349">Heme</keyword>
<dbReference type="RefSeq" id="WP_346760682.1">
    <property type="nucleotide sequence ID" value="NZ_JAUJEB010000006.1"/>
</dbReference>
<dbReference type="PROSITE" id="PS51007">
    <property type="entry name" value="CYTC"/>
    <property type="match status" value="2"/>
</dbReference>
<dbReference type="Gene3D" id="1.20.1420.20">
    <property type="entry name" value="M75 peptidase, HXXE motif"/>
    <property type="match status" value="1"/>
</dbReference>
<dbReference type="InterPro" id="IPR051395">
    <property type="entry name" value="Cytochrome_c_Peroxidase/MauG"/>
</dbReference>
<keyword evidence="4" id="KW-0732">Signal</keyword>
<evidence type="ECO:0000256" key="3">
    <source>
        <dbReference type="ARBA" id="ARBA00022723"/>
    </source>
</evidence>
<reference evidence="9" key="1">
    <citation type="submission" date="2023-06" db="EMBL/GenBank/DDBJ databases">
        <title>Genomic of Agaribacillus aureum.</title>
        <authorList>
            <person name="Wang G."/>
        </authorList>
    </citation>
    <scope>NUCLEOTIDE SEQUENCE</scope>
    <source>
        <strain evidence="9">BMA12</strain>
    </source>
</reference>
<dbReference type="PROSITE" id="PS51257">
    <property type="entry name" value="PROKAR_LIPOPROTEIN"/>
    <property type="match status" value="1"/>
</dbReference>
<dbReference type="InterPro" id="IPR009056">
    <property type="entry name" value="Cyt_c-like_dom"/>
</dbReference>
<accession>A0ABT8LC61</accession>
<evidence type="ECO:0000259" key="8">
    <source>
        <dbReference type="PROSITE" id="PS51007"/>
    </source>
</evidence>
<sequence length="653" mass="74080">MKQFYLILFSILTFLACIVFSSFTPEPEPLANTPGSYVKSQYHGGITDFGEAIKLTQMVALSLDGTDLAVKDLQKSFDQLRVKYKKIEFLAEYFDAEFIKDYINGPPLKSLERNSPSLSILEPEGLQVLEELIYGENPFQEKSAITGLIDALDKNFHYFESYQLTIRIEDRFVFEAARSQLIRIFSLGLTGFDTPMTGNAISEATISMQSVFEALKPYFPLVTKDPLLAETTKKTFASGIEYLDEHQDFDTFDRMAFLMTYINPLYQQILDLQLALGIETYYETSPLNLKHSVNYFAGNLFDNDFLNPYYYLKLRASENNKALVELGRTLFFDPVLSGNNERSCASCHKPELGFTDGNKKSIATDFKGTVDRNAPTLVNAVYADKYFYDLRVRELEDQVEHVINDNREFHTTYLEIFERLGQSEEYVNWFNRVFPQWEKEPINKNTLSSALSAYLKSLSGFNSPFDQYVRGEINQLPDGVINGFNLFMGKAGCGTCHFAPTFNGLVPPVYHESESEVLGVPLSNLDSVKVIDPDLGRYNGNLKERAGIFKHSFKTTTVRNITLTAPYMHNGVFETLEELVDFYNEGGGQGLGINVEFQTLPPDKLDLSDEEKSDLISFMEILVDTTGMTARPVSLPKFQNNPQFNQRKIGGNY</sequence>
<evidence type="ECO:0000313" key="9">
    <source>
        <dbReference type="EMBL" id="MDN5215347.1"/>
    </source>
</evidence>
<dbReference type="InterPro" id="IPR036909">
    <property type="entry name" value="Cyt_c-like_dom_sf"/>
</dbReference>
<keyword evidence="3 7" id="KW-0479">Metal-binding</keyword>
<keyword evidence="10" id="KW-1185">Reference proteome</keyword>
<dbReference type="EMBL" id="JAUJEB010000006">
    <property type="protein sequence ID" value="MDN5215347.1"/>
    <property type="molecule type" value="Genomic_DNA"/>
</dbReference>
<evidence type="ECO:0000313" key="10">
    <source>
        <dbReference type="Proteomes" id="UP001172083"/>
    </source>
</evidence>
<name>A0ABT8LC61_9BACT</name>
<evidence type="ECO:0000256" key="4">
    <source>
        <dbReference type="ARBA" id="ARBA00022729"/>
    </source>
</evidence>
<keyword evidence="9" id="KW-0575">Peroxidase</keyword>
<evidence type="ECO:0000256" key="1">
    <source>
        <dbReference type="ARBA" id="ARBA00004196"/>
    </source>
</evidence>
<evidence type="ECO:0000256" key="7">
    <source>
        <dbReference type="PROSITE-ProRule" id="PRU00433"/>
    </source>
</evidence>
<organism evidence="9 10">
    <name type="scientific">Agaribacillus aureus</name>
    <dbReference type="NCBI Taxonomy" id="3051825"/>
    <lineage>
        <taxon>Bacteria</taxon>
        <taxon>Pseudomonadati</taxon>
        <taxon>Bacteroidota</taxon>
        <taxon>Cytophagia</taxon>
        <taxon>Cytophagales</taxon>
        <taxon>Splendidivirgaceae</taxon>
        <taxon>Agaribacillus</taxon>
    </lineage>
</organism>
<feature type="domain" description="Cytochrome c" evidence="8">
    <location>
        <begin position="478"/>
        <end position="623"/>
    </location>
</feature>
<proteinExistence type="predicted"/>
<keyword evidence="6 7" id="KW-0408">Iron</keyword>
<keyword evidence="5" id="KW-0560">Oxidoreductase</keyword>
<protein>
    <submittedName>
        <fullName evidence="9">Cytochrome c peroxidase</fullName>
    </submittedName>
</protein>
<evidence type="ECO:0000256" key="2">
    <source>
        <dbReference type="ARBA" id="ARBA00022617"/>
    </source>
</evidence>
<dbReference type="Pfam" id="PF03150">
    <property type="entry name" value="CCP_MauG"/>
    <property type="match status" value="1"/>
</dbReference>
<comment type="caution">
    <text evidence="9">The sequence shown here is derived from an EMBL/GenBank/DDBJ whole genome shotgun (WGS) entry which is preliminary data.</text>
</comment>
<dbReference type="InterPro" id="IPR038352">
    <property type="entry name" value="Imelysin_sf"/>
</dbReference>
<evidence type="ECO:0000256" key="6">
    <source>
        <dbReference type="ARBA" id="ARBA00023004"/>
    </source>
</evidence>
<dbReference type="Proteomes" id="UP001172083">
    <property type="component" value="Unassembled WGS sequence"/>
</dbReference>
<dbReference type="GO" id="GO:0004601">
    <property type="term" value="F:peroxidase activity"/>
    <property type="evidence" value="ECO:0007669"/>
    <property type="project" value="UniProtKB-KW"/>
</dbReference>
<comment type="subcellular location">
    <subcellularLocation>
        <location evidence="1">Cell envelope</location>
    </subcellularLocation>
</comment>
<dbReference type="Gene3D" id="1.10.760.10">
    <property type="entry name" value="Cytochrome c-like domain"/>
    <property type="match status" value="2"/>
</dbReference>
<gene>
    <name evidence="9" type="ORF">QQ020_24925</name>
</gene>
<evidence type="ECO:0000256" key="5">
    <source>
        <dbReference type="ARBA" id="ARBA00023002"/>
    </source>
</evidence>
<dbReference type="PANTHER" id="PTHR30600:SF10">
    <property type="entry name" value="BLL6722 PROTEIN"/>
    <property type="match status" value="1"/>
</dbReference>
<dbReference type="SUPFAM" id="SSF46626">
    <property type="entry name" value="Cytochrome c"/>
    <property type="match status" value="2"/>
</dbReference>
<dbReference type="PANTHER" id="PTHR30600">
    <property type="entry name" value="CYTOCHROME C PEROXIDASE-RELATED"/>
    <property type="match status" value="1"/>
</dbReference>
<dbReference type="InterPro" id="IPR004852">
    <property type="entry name" value="Di-haem_cyt_c_peroxidsae"/>
</dbReference>
<feature type="domain" description="Cytochrome c" evidence="8">
    <location>
        <begin position="322"/>
        <end position="459"/>
    </location>
</feature>